<evidence type="ECO:0000313" key="4">
    <source>
        <dbReference type="Proteomes" id="UP001164718"/>
    </source>
</evidence>
<keyword evidence="1" id="KW-0472">Membrane</keyword>
<dbReference type="RefSeq" id="WP_275417787.1">
    <property type="nucleotide sequence ID" value="NZ_CP106878.1"/>
</dbReference>
<feature type="transmembrane region" description="Helical" evidence="1">
    <location>
        <begin position="183"/>
        <end position="203"/>
    </location>
</feature>
<name>A0A9E8RUV6_9BACI</name>
<evidence type="ECO:0000256" key="1">
    <source>
        <dbReference type="SAM" id="Phobius"/>
    </source>
</evidence>
<keyword evidence="1" id="KW-1133">Transmembrane helix</keyword>
<feature type="chain" id="PRO_5039462868" evidence="2">
    <location>
        <begin position="25"/>
        <end position="218"/>
    </location>
</feature>
<keyword evidence="1" id="KW-0812">Transmembrane</keyword>
<keyword evidence="4" id="KW-1185">Reference proteome</keyword>
<dbReference type="KEGG" id="faf:OE104_01120"/>
<accession>A0A9E8RUV6</accession>
<organism evidence="3 4">
    <name type="scientific">Fervidibacillus albus</name>
    <dbReference type="NCBI Taxonomy" id="2980026"/>
    <lineage>
        <taxon>Bacteria</taxon>
        <taxon>Bacillati</taxon>
        <taxon>Bacillota</taxon>
        <taxon>Bacilli</taxon>
        <taxon>Bacillales</taxon>
        <taxon>Bacillaceae</taxon>
        <taxon>Fervidibacillus</taxon>
    </lineage>
</organism>
<dbReference type="Proteomes" id="UP001164718">
    <property type="component" value="Chromosome"/>
</dbReference>
<dbReference type="EMBL" id="CP106878">
    <property type="protein sequence ID" value="WAA10005.1"/>
    <property type="molecule type" value="Genomic_DNA"/>
</dbReference>
<keyword evidence="2" id="KW-0732">Signal</keyword>
<sequence length="218" mass="24470">MMKKIACFLLLCCMFLCVDKVASAETTGDSTDPKEIDIETNPETIFFNLKNLKPGDWAVQEVKIKNAGKNDFEYFVSSKKKAGSTKLYNALELTIKGESEILFQGKMSEFNGLEKRRLKSGQSEIMELTVLFPMELGNDYQGLSTEVEFQFYAEGGSLGDLLPIEGDNPINDGIELPLTATTYYQLLLYGGLFLIGGIAFHLFRKKFLLKDSVKLRNK</sequence>
<gene>
    <name evidence="3" type="ORF">OE104_01120</name>
</gene>
<protein>
    <submittedName>
        <fullName evidence="3">CalY family protein</fullName>
    </submittedName>
</protein>
<evidence type="ECO:0000256" key="2">
    <source>
        <dbReference type="SAM" id="SignalP"/>
    </source>
</evidence>
<evidence type="ECO:0000313" key="3">
    <source>
        <dbReference type="EMBL" id="WAA10005.1"/>
    </source>
</evidence>
<proteinExistence type="predicted"/>
<feature type="signal peptide" evidence="2">
    <location>
        <begin position="1"/>
        <end position="24"/>
    </location>
</feature>
<reference evidence="3" key="1">
    <citation type="submission" date="2022-09" db="EMBL/GenBank/DDBJ databases">
        <title>Complete Genomes of Fervidibacillus albus and Fervidibacillus halotolerans isolated from tidal flat sediments.</title>
        <authorList>
            <person name="Kwon K.K."/>
            <person name="Yang S.-H."/>
            <person name="Park M.J."/>
            <person name="Oh H.-M."/>
        </authorList>
    </citation>
    <scope>NUCLEOTIDE SEQUENCE</scope>
    <source>
        <strain evidence="3">MEBiC13591</strain>
    </source>
</reference>
<dbReference type="AlphaFoldDB" id="A0A9E8RUV6"/>